<evidence type="ECO:0000256" key="4">
    <source>
        <dbReference type="ARBA" id="ARBA00023136"/>
    </source>
</evidence>
<feature type="transmembrane region" description="Helical" evidence="6">
    <location>
        <begin position="481"/>
        <end position="502"/>
    </location>
</feature>
<keyword evidence="4 6" id="KW-0472">Membrane</keyword>
<feature type="transmembrane region" description="Helical" evidence="6">
    <location>
        <begin position="389"/>
        <end position="408"/>
    </location>
</feature>
<dbReference type="AlphaFoldDB" id="A0AAN6V7P6"/>
<dbReference type="RefSeq" id="XP_062638452.1">
    <property type="nucleotide sequence ID" value="XM_062783377.1"/>
</dbReference>
<dbReference type="Gene3D" id="1.20.1250.20">
    <property type="entry name" value="MFS general substrate transporter like domains"/>
    <property type="match status" value="1"/>
</dbReference>
<sequence>MWFLIQRRRLYQQAEAETAKQAHDRSNPQPQEPTNDDTKNNQPNDNHGNLTKHNKIYIRSTTTDDPLDPRNWPLLSRAKNIALLAYLIFAQAWAGAAESMANRAASIEQNHSRVAENLVVAMYLFGVGMGSLLAGPVSDTIGRNATYLTGSFVYLCFVLGAALAPGFGGRVMCRFGVGLAGSATLTGNGASVRDQFRPVKRAFVFPVIAWANVAAPMMAPIACGWIVERLGWRWTEWITLIISTPAFLLALFFLPETSLPILLDWKARSLRRATGDTRYVSEHAESAHFMERLQKGLAMPARFLVREPVVTVLSIYLCLLWVLVFTFLSGFDSLFAETYGLSTAMTGSCFASIASGATSFTLLAPGLYSWARHHTEHVRGAPVAPEFRLWPGMIAGPLLPVALFWLGWGNRADVSIWSSLGACFLFGAVLIALYVSSYEYLIDSYGENSASALSSITFPRYMVAGGMVMAARPMYSGLGVQWTMTLLGCVAAVLAPAPLVFWKMGPELRERSEYAV</sequence>
<dbReference type="SUPFAM" id="SSF103473">
    <property type="entry name" value="MFS general substrate transporter"/>
    <property type="match status" value="1"/>
</dbReference>
<feature type="transmembrane region" description="Helical" evidence="6">
    <location>
        <begin position="414"/>
        <end position="435"/>
    </location>
</feature>
<evidence type="ECO:0000256" key="1">
    <source>
        <dbReference type="ARBA" id="ARBA00004141"/>
    </source>
</evidence>
<feature type="compositionally biased region" description="Basic and acidic residues" evidence="5">
    <location>
        <begin position="17"/>
        <end position="26"/>
    </location>
</feature>
<keyword evidence="2 6" id="KW-0812">Transmembrane</keyword>
<comment type="subcellular location">
    <subcellularLocation>
        <location evidence="1">Membrane</location>
        <topology evidence="1">Multi-pass membrane protein</topology>
    </subcellularLocation>
</comment>
<feature type="transmembrane region" description="Helical" evidence="6">
    <location>
        <begin position="145"/>
        <end position="164"/>
    </location>
</feature>
<dbReference type="EMBL" id="MU853571">
    <property type="protein sequence ID" value="KAK4145081.1"/>
    <property type="molecule type" value="Genomic_DNA"/>
</dbReference>
<dbReference type="PANTHER" id="PTHR23502">
    <property type="entry name" value="MAJOR FACILITATOR SUPERFAMILY"/>
    <property type="match status" value="1"/>
</dbReference>
<feature type="transmembrane region" description="Helical" evidence="6">
    <location>
        <begin position="309"/>
        <end position="331"/>
    </location>
</feature>
<comment type="caution">
    <text evidence="8">The sequence shown here is derived from an EMBL/GenBank/DDBJ whole genome shotgun (WGS) entry which is preliminary data.</text>
</comment>
<feature type="domain" description="Major facilitator superfamily (MFS) profile" evidence="7">
    <location>
        <begin position="80"/>
        <end position="516"/>
    </location>
</feature>
<name>A0AAN6V7P6_9PEZI</name>
<reference evidence="8" key="2">
    <citation type="submission" date="2023-05" db="EMBL/GenBank/DDBJ databases">
        <authorList>
            <consortium name="Lawrence Berkeley National Laboratory"/>
            <person name="Steindorff A."/>
            <person name="Hensen N."/>
            <person name="Bonometti L."/>
            <person name="Westerberg I."/>
            <person name="Brannstrom I.O."/>
            <person name="Guillou S."/>
            <person name="Cros-Aarteil S."/>
            <person name="Calhoun S."/>
            <person name="Haridas S."/>
            <person name="Kuo A."/>
            <person name="Mondo S."/>
            <person name="Pangilinan J."/>
            <person name="Riley R."/>
            <person name="Labutti K."/>
            <person name="Andreopoulos B."/>
            <person name="Lipzen A."/>
            <person name="Chen C."/>
            <person name="Yanf M."/>
            <person name="Daum C."/>
            <person name="Ng V."/>
            <person name="Clum A."/>
            <person name="Ohm R."/>
            <person name="Martin F."/>
            <person name="Silar P."/>
            <person name="Natvig D."/>
            <person name="Lalanne C."/>
            <person name="Gautier V."/>
            <person name="Ament-Velasquez S.L."/>
            <person name="Kruys A."/>
            <person name="Hutchinson M.I."/>
            <person name="Powell A.J."/>
            <person name="Barry K."/>
            <person name="Miller A.N."/>
            <person name="Grigoriev I.V."/>
            <person name="Debuchy R."/>
            <person name="Gladieux P."/>
            <person name="Thoren M.H."/>
            <person name="Johannesson H."/>
        </authorList>
    </citation>
    <scope>NUCLEOTIDE SEQUENCE</scope>
    <source>
        <strain evidence="8">CBS 141.50</strain>
    </source>
</reference>
<dbReference type="PANTHER" id="PTHR23502:SF188">
    <property type="entry name" value="MAJOR FACILITATOR SUPERFAMILY (MFS) PROFILE DOMAIN-CONTAINING PROTEIN"/>
    <property type="match status" value="1"/>
</dbReference>
<feature type="transmembrane region" description="Helical" evidence="6">
    <location>
        <begin position="203"/>
        <end position="227"/>
    </location>
</feature>
<dbReference type="Pfam" id="PF07690">
    <property type="entry name" value="MFS_1"/>
    <property type="match status" value="1"/>
</dbReference>
<feature type="compositionally biased region" description="Polar residues" evidence="5">
    <location>
        <begin position="40"/>
        <end position="49"/>
    </location>
</feature>
<feature type="transmembrane region" description="Helical" evidence="6">
    <location>
        <begin position="239"/>
        <end position="263"/>
    </location>
</feature>
<dbReference type="GeneID" id="87819990"/>
<dbReference type="GO" id="GO:0022857">
    <property type="term" value="F:transmembrane transporter activity"/>
    <property type="evidence" value="ECO:0007669"/>
    <property type="project" value="InterPro"/>
</dbReference>
<dbReference type="Proteomes" id="UP001302676">
    <property type="component" value="Unassembled WGS sequence"/>
</dbReference>
<organism evidence="8 9">
    <name type="scientific">Dichotomopilus funicola</name>
    <dbReference type="NCBI Taxonomy" id="1934379"/>
    <lineage>
        <taxon>Eukaryota</taxon>
        <taxon>Fungi</taxon>
        <taxon>Dikarya</taxon>
        <taxon>Ascomycota</taxon>
        <taxon>Pezizomycotina</taxon>
        <taxon>Sordariomycetes</taxon>
        <taxon>Sordariomycetidae</taxon>
        <taxon>Sordariales</taxon>
        <taxon>Chaetomiaceae</taxon>
        <taxon>Dichotomopilus</taxon>
    </lineage>
</organism>
<dbReference type="InterPro" id="IPR036259">
    <property type="entry name" value="MFS_trans_sf"/>
</dbReference>
<evidence type="ECO:0000256" key="5">
    <source>
        <dbReference type="SAM" id="MobiDB-lite"/>
    </source>
</evidence>
<proteinExistence type="predicted"/>
<keyword evidence="9" id="KW-1185">Reference proteome</keyword>
<evidence type="ECO:0000313" key="8">
    <source>
        <dbReference type="EMBL" id="KAK4145081.1"/>
    </source>
</evidence>
<gene>
    <name evidence="8" type="ORF">C8A04DRAFT_36018</name>
</gene>
<dbReference type="InterPro" id="IPR020846">
    <property type="entry name" value="MFS_dom"/>
</dbReference>
<dbReference type="InterPro" id="IPR011701">
    <property type="entry name" value="MFS"/>
</dbReference>
<dbReference type="PROSITE" id="PS50850">
    <property type="entry name" value="MFS"/>
    <property type="match status" value="1"/>
</dbReference>
<accession>A0AAN6V7P6</accession>
<reference evidence="8" key="1">
    <citation type="journal article" date="2023" name="Mol. Phylogenet. Evol.">
        <title>Genome-scale phylogeny and comparative genomics of the fungal order Sordariales.</title>
        <authorList>
            <person name="Hensen N."/>
            <person name="Bonometti L."/>
            <person name="Westerberg I."/>
            <person name="Brannstrom I.O."/>
            <person name="Guillou S."/>
            <person name="Cros-Aarteil S."/>
            <person name="Calhoun S."/>
            <person name="Haridas S."/>
            <person name="Kuo A."/>
            <person name="Mondo S."/>
            <person name="Pangilinan J."/>
            <person name="Riley R."/>
            <person name="LaButti K."/>
            <person name="Andreopoulos B."/>
            <person name="Lipzen A."/>
            <person name="Chen C."/>
            <person name="Yan M."/>
            <person name="Daum C."/>
            <person name="Ng V."/>
            <person name="Clum A."/>
            <person name="Steindorff A."/>
            <person name="Ohm R.A."/>
            <person name="Martin F."/>
            <person name="Silar P."/>
            <person name="Natvig D.O."/>
            <person name="Lalanne C."/>
            <person name="Gautier V."/>
            <person name="Ament-Velasquez S.L."/>
            <person name="Kruys A."/>
            <person name="Hutchinson M.I."/>
            <person name="Powell A.J."/>
            <person name="Barry K."/>
            <person name="Miller A.N."/>
            <person name="Grigoriev I.V."/>
            <person name="Debuchy R."/>
            <person name="Gladieux P."/>
            <person name="Hiltunen Thoren M."/>
            <person name="Johannesson H."/>
        </authorList>
    </citation>
    <scope>NUCLEOTIDE SEQUENCE</scope>
    <source>
        <strain evidence="8">CBS 141.50</strain>
    </source>
</reference>
<evidence type="ECO:0000256" key="6">
    <source>
        <dbReference type="SAM" id="Phobius"/>
    </source>
</evidence>
<feature type="transmembrane region" description="Helical" evidence="6">
    <location>
        <begin position="114"/>
        <end position="133"/>
    </location>
</feature>
<evidence type="ECO:0000313" key="9">
    <source>
        <dbReference type="Proteomes" id="UP001302676"/>
    </source>
</evidence>
<dbReference type="GO" id="GO:0005886">
    <property type="term" value="C:plasma membrane"/>
    <property type="evidence" value="ECO:0007669"/>
    <property type="project" value="TreeGrafter"/>
</dbReference>
<evidence type="ECO:0000256" key="3">
    <source>
        <dbReference type="ARBA" id="ARBA00022989"/>
    </source>
</evidence>
<evidence type="ECO:0000256" key="2">
    <source>
        <dbReference type="ARBA" id="ARBA00022692"/>
    </source>
</evidence>
<keyword evidence="3 6" id="KW-1133">Transmembrane helix</keyword>
<evidence type="ECO:0000259" key="7">
    <source>
        <dbReference type="PROSITE" id="PS50850"/>
    </source>
</evidence>
<protein>
    <submittedName>
        <fullName evidence="8">Major facilitator superfamily domain-containing protein</fullName>
    </submittedName>
</protein>
<feature type="region of interest" description="Disordered" evidence="5">
    <location>
        <begin position="14"/>
        <end position="57"/>
    </location>
</feature>